<dbReference type="SUPFAM" id="SSF52540">
    <property type="entry name" value="P-loop containing nucleoside triphosphate hydrolases"/>
    <property type="match status" value="1"/>
</dbReference>
<evidence type="ECO:0000313" key="9">
    <source>
        <dbReference type="Proteomes" id="UP001201240"/>
    </source>
</evidence>
<keyword evidence="4 7" id="KW-0067">ATP-binding</keyword>
<dbReference type="PANTHER" id="PTHR43776">
    <property type="entry name" value="TRANSPORT ATP-BINDING PROTEIN"/>
    <property type="match status" value="1"/>
</dbReference>
<gene>
    <name evidence="7" type="ORF">FJM05_03150</name>
    <name evidence="6" type="ORF">LH652_03055</name>
</gene>
<dbReference type="InterPro" id="IPR050319">
    <property type="entry name" value="ABC_transp_ATP-bind"/>
</dbReference>
<dbReference type="Proteomes" id="UP000318231">
    <property type="component" value="Chromosome"/>
</dbReference>
<dbReference type="PROSITE" id="PS00211">
    <property type="entry name" value="ABC_TRANSPORTER_1"/>
    <property type="match status" value="1"/>
</dbReference>
<comment type="similarity">
    <text evidence="1">Belongs to the ABC transporter superfamily.</text>
</comment>
<dbReference type="PROSITE" id="PS50893">
    <property type="entry name" value="ABC_TRANSPORTER_2"/>
    <property type="match status" value="1"/>
</dbReference>
<organism evidence="7 8">
    <name type="scientific">Ureaplasma urealyticum</name>
    <name type="common">Ureaplasma urealyticum biotype 2</name>
    <dbReference type="NCBI Taxonomy" id="2130"/>
    <lineage>
        <taxon>Bacteria</taxon>
        <taxon>Bacillati</taxon>
        <taxon>Mycoplasmatota</taxon>
        <taxon>Mycoplasmoidales</taxon>
        <taxon>Mycoplasmoidaceae</taxon>
        <taxon>Ureaplasma</taxon>
    </lineage>
</organism>
<proteinExistence type="inferred from homology"/>
<dbReference type="SMART" id="SM00382">
    <property type="entry name" value="AAA"/>
    <property type="match status" value="1"/>
</dbReference>
<evidence type="ECO:0000313" key="7">
    <source>
        <dbReference type="EMBL" id="QDI65150.1"/>
    </source>
</evidence>
<evidence type="ECO:0000256" key="3">
    <source>
        <dbReference type="ARBA" id="ARBA00022741"/>
    </source>
</evidence>
<evidence type="ECO:0000256" key="4">
    <source>
        <dbReference type="ARBA" id="ARBA00022840"/>
    </source>
</evidence>
<keyword evidence="2" id="KW-0813">Transport</keyword>
<keyword evidence="3" id="KW-0547">Nucleotide-binding</keyword>
<dbReference type="Gene3D" id="3.40.50.300">
    <property type="entry name" value="P-loop containing nucleotide triphosphate hydrolases"/>
    <property type="match status" value="1"/>
</dbReference>
<evidence type="ECO:0000313" key="8">
    <source>
        <dbReference type="Proteomes" id="UP000318231"/>
    </source>
</evidence>
<dbReference type="EMBL" id="JAJBIS010000001">
    <property type="protein sequence ID" value="MCF1349250.1"/>
    <property type="molecule type" value="Genomic_DNA"/>
</dbReference>
<evidence type="ECO:0000259" key="5">
    <source>
        <dbReference type="PROSITE" id="PS50893"/>
    </source>
</evidence>
<feature type="domain" description="ABC transporter" evidence="5">
    <location>
        <begin position="48"/>
        <end position="382"/>
    </location>
</feature>
<dbReference type="InterPro" id="IPR013563">
    <property type="entry name" value="Oligopep_ABC_C"/>
</dbReference>
<dbReference type="GO" id="GO:0016887">
    <property type="term" value="F:ATP hydrolysis activity"/>
    <property type="evidence" value="ECO:0007669"/>
    <property type="project" value="InterPro"/>
</dbReference>
<sequence>MSDTNQKKAFFNHKKRFCLSDKITIRPITEGLLDRLNANPEKKRLVEVRHLDVTYGHGFKKFRAVKDISFNIYQGEVLGLVGESGSGKSTTGSALIGLARHSFGDIVIDGVKLPKQGEKVTKELTDFMVNNVQMIFQDPSNSLNPYVNIETVVSEGLNNIKDLKKSFLRLIYKDYLRGLKKELKAKNLVNNEQAQSFLEKAQDLKFDYLNETNQQELIQLFNELELTNLSLDNNSEKLEKAFDDINTWKSKTRTDITRHLILDVLKSVGLDETVLRRYPLEFSGGQQQRIGISRAVALRPKLLIADEPISALDVSIQAQVVNIFKELKAKYDLTILFIAHDLRMVEYISDRIAVMNKGVLLEIGPTKEIVKNFLHPYTRSLMEAVPSIDSDKKSLLGYVYDANMHGYTHEKQPKWIHLGNDHYILGTEEEVADWKVGKY</sequence>
<dbReference type="GO" id="GO:0015833">
    <property type="term" value="P:peptide transport"/>
    <property type="evidence" value="ECO:0007669"/>
    <property type="project" value="InterPro"/>
</dbReference>
<dbReference type="CDD" id="cd03257">
    <property type="entry name" value="ABC_NikE_OppD_transporters"/>
    <property type="match status" value="1"/>
</dbReference>
<dbReference type="PANTHER" id="PTHR43776:SF7">
    <property type="entry name" value="D,D-DIPEPTIDE TRANSPORT ATP-BINDING PROTEIN DDPF-RELATED"/>
    <property type="match status" value="1"/>
</dbReference>
<evidence type="ECO:0000256" key="1">
    <source>
        <dbReference type="ARBA" id="ARBA00005417"/>
    </source>
</evidence>
<dbReference type="RefSeq" id="WP_004025988.1">
    <property type="nucleotide sequence ID" value="NZ_CAMXZD010000006.1"/>
</dbReference>
<name>A0AAP9AAJ5_UREUR</name>
<dbReference type="AlphaFoldDB" id="A0AAP9AAJ5"/>
<dbReference type="InterPro" id="IPR003439">
    <property type="entry name" value="ABC_transporter-like_ATP-bd"/>
</dbReference>
<reference evidence="7 8" key="1">
    <citation type="submission" date="2019-07" db="EMBL/GenBank/DDBJ databases">
        <title>Comparative genomics of three clinical Ureaplasma species: analysis of their core genomes and virulence factors.</title>
        <authorList>
            <person name="Yang T."/>
            <person name="Zhang Y."/>
            <person name="Li X."/>
            <person name="Kong Y."/>
            <person name="Yu H."/>
            <person name="Ruan Z."/>
            <person name="Xie X."/>
            <person name="Zhang J."/>
        </authorList>
    </citation>
    <scope>NUCLEOTIDE SEQUENCE [LARGE SCALE GENOMIC DNA]</scope>
    <source>
        <strain evidence="7 8">132</strain>
    </source>
</reference>
<dbReference type="Proteomes" id="UP001201240">
    <property type="component" value="Unassembled WGS sequence"/>
</dbReference>
<evidence type="ECO:0000313" key="6">
    <source>
        <dbReference type="EMBL" id="MCF1349250.1"/>
    </source>
</evidence>
<protein>
    <submittedName>
        <fullName evidence="7">ABC transporter ATP-binding protein</fullName>
    </submittedName>
</protein>
<dbReference type="InterPro" id="IPR017871">
    <property type="entry name" value="ABC_transporter-like_CS"/>
</dbReference>
<dbReference type="Pfam" id="PF08352">
    <property type="entry name" value="oligo_HPY"/>
    <property type="match status" value="1"/>
</dbReference>
<dbReference type="GeneID" id="93849108"/>
<dbReference type="InterPro" id="IPR027417">
    <property type="entry name" value="P-loop_NTPase"/>
</dbReference>
<dbReference type="GO" id="GO:0055085">
    <property type="term" value="P:transmembrane transport"/>
    <property type="evidence" value="ECO:0007669"/>
    <property type="project" value="UniProtKB-ARBA"/>
</dbReference>
<dbReference type="EMBL" id="CP041200">
    <property type="protein sequence ID" value="QDI65150.1"/>
    <property type="molecule type" value="Genomic_DNA"/>
</dbReference>
<dbReference type="InterPro" id="IPR003593">
    <property type="entry name" value="AAA+_ATPase"/>
</dbReference>
<dbReference type="Pfam" id="PF00005">
    <property type="entry name" value="ABC_tran"/>
    <property type="match status" value="1"/>
</dbReference>
<accession>A0AAP9AAJ5</accession>
<reference evidence="6 9" key="2">
    <citation type="submission" date="2021-10" db="EMBL/GenBank/DDBJ databases">
        <title>Sequencing the mobilome of antimicrobial resistant bacterial isolates spanning a range of GC content: The potential of a sustainable low cost, low infrastructure approach for surveillance with Oxford Nanopore sequencing.</title>
        <authorList>
            <person name="Sands K."/>
        </authorList>
    </citation>
    <scope>NUCLEOTIDE SEQUENCE [LARGE SCALE GENOMIC DNA]</scope>
    <source>
        <strain evidence="6 9">MIN-202</strain>
    </source>
</reference>
<evidence type="ECO:0000256" key="2">
    <source>
        <dbReference type="ARBA" id="ARBA00022448"/>
    </source>
</evidence>
<dbReference type="GO" id="GO:0005524">
    <property type="term" value="F:ATP binding"/>
    <property type="evidence" value="ECO:0007669"/>
    <property type="project" value="UniProtKB-KW"/>
</dbReference>